<dbReference type="GeneID" id="54278691"/>
<feature type="compositionally biased region" description="Polar residues" evidence="1">
    <location>
        <begin position="33"/>
        <end position="47"/>
    </location>
</feature>
<sequence>MRELRRVSGLIFGRSPRPEDPENPQILQDAPTPASQSSSRFGALQNNVRSMVNGSSIYSESPVPSNNNTPKIPFLGFLGRRSPAPPAPIVIPDNEPPRGSHDSRSPLRPQHTAGSYMRTIAPFPRTPQEPQPAFQPQDHVHRHPADVPLRHPADVQLGHVEGVDPETAMLQNEIHNHRRRRRRRHHRRPKPNSHQRSGRPTHWVRRAQRDRRAFCCGFITTQAARAKALSCILSGTFLLIVLAIYLALALTNRSLGQEIHILFIMVVLATTIFFCHSLIRMIMLILRPPPEAPSIPSMMGGEEGFRPIRPIRVHLARDEEYTDHDPNTTNRDNTPSDDANADTDDNSDNDLEKEKPLQPPPPAYGLWRSSVRVDPNLLHWRRVETPPASATHPPPSSSIAMFPNRASQIPPLSLPTSPLYPVASSQQPSPTSPSHHQRHGSRGQRRQDPRPPSYASEDGVSYVVEAAPRSTAPASSGVSDIHPAWRPGGYAISEIRPNEFPAAVGVAAGRGGRI</sequence>
<evidence type="ECO:0000313" key="3">
    <source>
        <dbReference type="EMBL" id="KAF2017579.1"/>
    </source>
</evidence>
<dbReference type="Proteomes" id="UP000799778">
    <property type="component" value="Unassembled WGS sequence"/>
</dbReference>
<feature type="transmembrane region" description="Helical" evidence="2">
    <location>
        <begin position="228"/>
        <end position="247"/>
    </location>
</feature>
<feature type="compositionally biased region" description="Basic residues" evidence="1">
    <location>
        <begin position="176"/>
        <end position="203"/>
    </location>
</feature>
<evidence type="ECO:0000256" key="2">
    <source>
        <dbReference type="SAM" id="Phobius"/>
    </source>
</evidence>
<dbReference type="EMBL" id="ML978068">
    <property type="protein sequence ID" value="KAF2017579.1"/>
    <property type="molecule type" value="Genomic_DNA"/>
</dbReference>
<feature type="region of interest" description="Disordered" evidence="1">
    <location>
        <begin position="126"/>
        <end position="145"/>
    </location>
</feature>
<evidence type="ECO:0000313" key="4">
    <source>
        <dbReference type="Proteomes" id="UP000799778"/>
    </source>
</evidence>
<evidence type="ECO:0000256" key="1">
    <source>
        <dbReference type="SAM" id="MobiDB-lite"/>
    </source>
</evidence>
<keyword evidence="2" id="KW-1133">Transmembrane helix</keyword>
<protein>
    <submittedName>
        <fullName evidence="3">Uncharacterized protein</fullName>
    </submittedName>
</protein>
<organism evidence="3 4">
    <name type="scientific">Aaosphaeria arxii CBS 175.79</name>
    <dbReference type="NCBI Taxonomy" id="1450172"/>
    <lineage>
        <taxon>Eukaryota</taxon>
        <taxon>Fungi</taxon>
        <taxon>Dikarya</taxon>
        <taxon>Ascomycota</taxon>
        <taxon>Pezizomycotina</taxon>
        <taxon>Dothideomycetes</taxon>
        <taxon>Pleosporomycetidae</taxon>
        <taxon>Pleosporales</taxon>
        <taxon>Pleosporales incertae sedis</taxon>
        <taxon>Aaosphaeria</taxon>
    </lineage>
</organism>
<dbReference type="OrthoDB" id="5417811at2759"/>
<proteinExistence type="predicted"/>
<accession>A0A6A5XX87</accession>
<feature type="region of interest" description="Disordered" evidence="1">
    <location>
        <begin position="85"/>
        <end position="111"/>
    </location>
</feature>
<gene>
    <name evidence="3" type="ORF">BU24DRAFT_153240</name>
</gene>
<feature type="compositionally biased region" description="Basic and acidic residues" evidence="1">
    <location>
        <begin position="95"/>
        <end position="105"/>
    </location>
</feature>
<feature type="transmembrane region" description="Helical" evidence="2">
    <location>
        <begin position="259"/>
        <end position="279"/>
    </location>
</feature>
<dbReference type="RefSeq" id="XP_033385918.1">
    <property type="nucleotide sequence ID" value="XM_033521294.1"/>
</dbReference>
<feature type="region of interest" description="Disordered" evidence="1">
    <location>
        <begin position="385"/>
        <end position="456"/>
    </location>
</feature>
<feature type="region of interest" description="Disordered" evidence="1">
    <location>
        <begin position="166"/>
        <end position="203"/>
    </location>
</feature>
<keyword evidence="2" id="KW-0812">Transmembrane</keyword>
<keyword evidence="4" id="KW-1185">Reference proteome</keyword>
<feature type="compositionally biased region" description="Basic residues" evidence="1">
    <location>
        <begin position="435"/>
        <end position="444"/>
    </location>
</feature>
<feature type="region of interest" description="Disordered" evidence="1">
    <location>
        <begin position="1"/>
        <end position="47"/>
    </location>
</feature>
<feature type="region of interest" description="Disordered" evidence="1">
    <location>
        <begin position="318"/>
        <end position="368"/>
    </location>
</feature>
<feature type="compositionally biased region" description="Low complexity" evidence="1">
    <location>
        <begin position="407"/>
        <end position="434"/>
    </location>
</feature>
<keyword evidence="2" id="KW-0472">Membrane</keyword>
<reference evidence="3" key="1">
    <citation type="journal article" date="2020" name="Stud. Mycol.">
        <title>101 Dothideomycetes genomes: a test case for predicting lifestyles and emergence of pathogens.</title>
        <authorList>
            <person name="Haridas S."/>
            <person name="Albert R."/>
            <person name="Binder M."/>
            <person name="Bloem J."/>
            <person name="Labutti K."/>
            <person name="Salamov A."/>
            <person name="Andreopoulos B."/>
            <person name="Baker S."/>
            <person name="Barry K."/>
            <person name="Bills G."/>
            <person name="Bluhm B."/>
            <person name="Cannon C."/>
            <person name="Castanera R."/>
            <person name="Culley D."/>
            <person name="Daum C."/>
            <person name="Ezra D."/>
            <person name="Gonzalez J."/>
            <person name="Henrissat B."/>
            <person name="Kuo A."/>
            <person name="Liang C."/>
            <person name="Lipzen A."/>
            <person name="Lutzoni F."/>
            <person name="Magnuson J."/>
            <person name="Mondo S."/>
            <person name="Nolan M."/>
            <person name="Ohm R."/>
            <person name="Pangilinan J."/>
            <person name="Park H.-J."/>
            <person name="Ramirez L."/>
            <person name="Alfaro M."/>
            <person name="Sun H."/>
            <person name="Tritt A."/>
            <person name="Yoshinaga Y."/>
            <person name="Zwiers L.-H."/>
            <person name="Turgeon B."/>
            <person name="Goodwin S."/>
            <person name="Spatafora J."/>
            <person name="Crous P."/>
            <person name="Grigoriev I."/>
        </authorList>
    </citation>
    <scope>NUCLEOTIDE SEQUENCE</scope>
    <source>
        <strain evidence="3">CBS 175.79</strain>
    </source>
</reference>
<feature type="compositionally biased region" description="Acidic residues" evidence="1">
    <location>
        <begin position="339"/>
        <end position="349"/>
    </location>
</feature>
<dbReference type="AlphaFoldDB" id="A0A6A5XX87"/>
<name>A0A6A5XX87_9PLEO</name>